<evidence type="ECO:0000313" key="12">
    <source>
        <dbReference type="Proteomes" id="UP000800036"/>
    </source>
</evidence>
<sequence length="3114" mass="354810">MATSSRDAVLYLIHHVFLPPKLPQRDDHNATHERALLETTTRALKNVQSQLLVSKPSWAEQFGTLAKTIDNLSSSYNSNGYPNEAQIAKLLHDIASSASSAAVPLELKAQNAGLLITRDADGILFEAFELSPTNSASMSTNGRLIRSFPSSACRISLSSFLQAGLIDALAKTIAKMSFEVVPEFQPQSRKNGTHHEEIRDTPHPAMVTDYFMSVLTAVGQSAAGSDITKHTREEVLWHSAFRPWRRSPLWLLVRVVAQLLSTRHADDNETGTGLYKTVMVVVLSKILDLAVANHTAIESDIIFATLTKLSRRLRKLKLISESGYLVCVNLARTSLDRAHRTLDDKWRATMESTKTNIDFTALSTFHPVDDISIDLPQLDEFLGTIPARTANSSQSVFQDTSILPYFSSAVLPGEFHVPGDYGYFNLAAVEQWVEQHLSSWVGNHLDDKDSCENLSRLIQWYHQRALEFYSDKTDIPESMSIMYLTIAELWIACDKCACQQYSLLLRYNPEVDFNELQSLSLPSRRLLQRVSNVERYLEDRLRRAQHDAPSVFRDFGHRDSFAVRFFDQSSSLQDTFSQIEQQARHERNEKATELQNKKARHSELMTQYEDAECDYYDKYSRGRTKKVHSPSCSKCQLEKDARSLSIEVHEWPLSSDKSQAKATVFELQIEKPFSNWRDITAYLALEVLGWTQNSLRPKKNYTLYKHRGVSSFREIPTGQRVGLLSEIKPLSGSHYKVKTGVQFLSIEGILVDNALKYRYYDAHSQSFISQWQPSGKVTRKCTYKLPARSQSLQHYLRTSWSPIEVSPNSVVAKMSDCPQHMSVDEYKAFGVLPLGYRIQLLGILDQLAMPTVDFSKVETQCLMLQTIHCVGPRSEKSDLERLGHEIILDAQFCHSMLTQLERALSSTNKNWECWRAVATYVSLAQRILSLSPSQEVALRCFGFLGQARKISVEWVENLKQKSRTATSNESRAELEFRATEIALLCISTFNADEEHLKIMLASDVAISALLQSSILLQENRLSSGSEHEYLHRTMVQMWRKVLFRALPIFQANLHEFVFQNGLDQAVAASWIEFRSSQGWDFMKAPQGHWVYVMSNTLIVHFNLLTAELLVNGLPLTRLPRNYLSHDVYLSIFTNSSIDVMPTTEPGMSFSAKHDHFDHTLNFGMRGADLLLVATKAGKKAELIPSRVFEQLLPTHFVQDHFHWYCHSDRSVEFRPRDSPWKTSTAHWYLKWSGSGWQLERGQSVLINPDSKTGLYLTNAFASLELASRIHISFDHSTKITAIELPRLKLGFEFGSREASIRSRQYQRMVLDPDQRIRTLIGLSSKLVLKPERGLADRLLLIPEGVVSYTKESDHVRVSINPDTSTKTHAYQLDRLLGRIVDNGSLQSKLFLCYLHALTSHCLPDAATGHTGTEAALQILRSGAVSSFDQLAEENLQILGFIAGITPSRNYYPPNEKLMQKIEWIEQLSPLSQHPDFYVEVEKLIRESHKFKLFYPQKKFVEPKWLGTLEKNLLRRDAIRSSIFHNDEFGAEHYTQDFDQVYSPRDKVEDAHRSKRSLEVAKMILRNDQALKSSITAVSMRRSLQDDLFQGTVVNGAQDVLDSPVFTYHARLLDDPKSYLPDLWCRIHLSLSVWSQSFNKFSVMMWLSTLAFSQKVNMNAIQAMASFYKVRSTSTYQPPRTDLTHFKLSKGSNPSLEDIKSVVMNHCRPFQGSNEDSLPRNSGESYRQWQSRKEKKFDDSQDDAVLAFSRALHSQWPIEQPTTPDSPHAGTYIFTVNAMEKIRPIFKVWFENRRFFRYIANISEEIGKIPVVPVGISSFQPVRHCKPVSIPSESWFFNREKIFELAPPSSSSSSPLLQWPNAPAKLELPMESKVQIECDETIIDRLSQLCQRLDTFGKSHCEKEYVADLRDRCKSLAVREGRSSIREDRSPSMILHALETYVHDCEQYLEQCSSLLSKIVASFDEIASRNSTGPRTTPTFWLRQLNNDRYDTLTIQWQAIIVKYALAVTEVQRAHRLLRLAKHPQDLAEELSNKGHGNWDPARFPETLLLEAESGMMVRAAQWDITKQMRSDDGGKNSVMQLNMGEGKSSVIVPIVAAERADKSRLVRVIVAKPQSKQMHEMLVLKLGGLLGRRIYSMPFSRELRLDVNGAELIKSLYRECMANRGILLVQPEHILSFKLMGIECLISGQNAVGKSLLQTQSFFDTKSRDIVDESDENFSVKFELVYTMGEARLIDMSPVRWQIVHSVLTLVSRYALQVHEDLPESVEVDTRSGRVPRVRILKDDATDRLLDLVANHICSAGFEYLQVARQPPKEQGVIFRYIRSPELSQEDVKAVEQGPFWTENTKKPLLLLRGLIAGGILRFTLEAKRWRVNYGIDPNRSPGTKLAVPYRSKDSPSPRSEFSHPDVVIVLTSLTYYYGGLKDEDLFDTFAHLLKTDQAGNEYTDWVRSTTNLPEEFSLLSGVNIKDRHQCMTEVFPFLRYSKGAIDYFLSNLVFTKEMREFPDKLSASGWDLGAKKPNPTTGFSGTNDSRHVLPLDVHHLDLPQQKHTNALVLAYLLQDENDVELLPPRPSKETTDAEHLLNIVNAMESKTRVILDVGAQILELNNYQVAEAWLQLSDPLKTKAVVFFSDHEELLVLHRSGHIEPLQTSSFAKDLDGCLVYLDEAHTRGTNLVLPRSYRAAVTLGANLTKDKLVQACMRMRKLGKGQSVVFCVPEEIQVKIRDSVLQGHLTKITVADVLAWAITETWADIRRSMPLWATQGHRFEKHRNLLKNNMYSEEEACRFLEGEAQTIDQRYRPRVRPSDEQSMMDWDITNPNLSKLVKRCREFETMNFDSATLQEEQERELSPEIEEERQIQRPPAMEPEKHYVHPHLLHLIRTGQFPEHSEAWIPAFQTLKSTSAAIDFDLAQIPADLFVTADFVRTVKHTSKPSSASYLSDLYLRPVQCVLSVLVKGKSTRRLLILSPFEADSVLPDIRQSLYATLHRYLPRTNKGYNPLDGLQLFNIGSSFSPESIDRSAVVQLNLFAGQLYFQSYDEYVELCDYLGLAYTAIKPGYTNDPEMFVSPPIGKWGLKKSPVKFLREFVKIRQNRQGMEKTHLGKMLIGRALTRDDFE</sequence>
<dbReference type="Proteomes" id="UP000800036">
    <property type="component" value="Unassembled WGS sequence"/>
</dbReference>
<feature type="compositionally biased region" description="Polar residues" evidence="7">
    <location>
        <begin position="1710"/>
        <end position="1728"/>
    </location>
</feature>
<dbReference type="PANTHER" id="PTHR13367">
    <property type="entry name" value="UBIQUITIN THIOESTERASE"/>
    <property type="match status" value="1"/>
</dbReference>
<feature type="region of interest" description="Disordered" evidence="7">
    <location>
        <begin position="2839"/>
        <end position="2858"/>
    </location>
</feature>
<comment type="catalytic activity">
    <reaction evidence="1">
        <text>Thiol-dependent hydrolysis of ester, thioester, amide, peptide and isopeptide bonds formed by the C-terminal Gly of ubiquitin (a 76-residue protein attached to proteins as an intracellular targeting signal).</text>
        <dbReference type="EC" id="3.4.19.12"/>
    </reaction>
</comment>
<proteinExistence type="predicted"/>
<dbReference type="EC" id="3.4.19.12" evidence="2"/>
<dbReference type="EMBL" id="ML976721">
    <property type="protein sequence ID" value="KAF1968390.1"/>
    <property type="molecule type" value="Genomic_DNA"/>
</dbReference>
<evidence type="ECO:0000256" key="4">
    <source>
        <dbReference type="ARBA" id="ARBA00022786"/>
    </source>
</evidence>
<evidence type="ECO:0000259" key="9">
    <source>
        <dbReference type="Pfam" id="PF12359"/>
    </source>
</evidence>
<evidence type="ECO:0000256" key="3">
    <source>
        <dbReference type="ARBA" id="ARBA00022670"/>
    </source>
</evidence>
<gene>
    <name evidence="11" type="ORF">BU23DRAFT_514913</name>
</gene>
<name>A0A6A5UVE5_9PLEO</name>
<accession>A0A6A5UVE5</accession>
<keyword evidence="5" id="KW-0378">Hydrolase</keyword>
<evidence type="ECO:0000256" key="1">
    <source>
        <dbReference type="ARBA" id="ARBA00000707"/>
    </source>
</evidence>
<keyword evidence="12" id="KW-1185">Reference proteome</keyword>
<protein>
    <recommendedName>
        <fullName evidence="2">ubiquitinyl hydrolase 1</fullName>
        <ecNumber evidence="2">3.4.19.12</ecNumber>
    </recommendedName>
</protein>
<dbReference type="GO" id="GO:0004843">
    <property type="term" value="F:cysteine-type deubiquitinase activity"/>
    <property type="evidence" value="ECO:0007669"/>
    <property type="project" value="UniProtKB-EC"/>
</dbReference>
<dbReference type="InterPro" id="IPR022105">
    <property type="entry name" value="DUF3645"/>
</dbReference>
<dbReference type="InterPro" id="IPR022099">
    <property type="entry name" value="DUF3638"/>
</dbReference>
<evidence type="ECO:0000256" key="2">
    <source>
        <dbReference type="ARBA" id="ARBA00012759"/>
    </source>
</evidence>
<evidence type="ECO:0000259" key="10">
    <source>
        <dbReference type="Pfam" id="PF20255"/>
    </source>
</evidence>
<keyword evidence="3" id="KW-0645">Protease</keyword>
<evidence type="ECO:0000313" key="11">
    <source>
        <dbReference type="EMBL" id="KAF1968390.1"/>
    </source>
</evidence>
<dbReference type="GO" id="GO:0006508">
    <property type="term" value="P:proteolysis"/>
    <property type="evidence" value="ECO:0007669"/>
    <property type="project" value="UniProtKB-KW"/>
</dbReference>
<evidence type="ECO:0000259" key="8">
    <source>
        <dbReference type="Pfam" id="PF12340"/>
    </source>
</evidence>
<dbReference type="InterPro" id="IPR046541">
    <property type="entry name" value="DUF6606"/>
</dbReference>
<feature type="domain" description="DUF3645" evidence="9">
    <location>
        <begin position="2377"/>
        <end position="2412"/>
    </location>
</feature>
<keyword evidence="4" id="KW-0833">Ubl conjugation pathway</keyword>
<reference evidence="11" key="1">
    <citation type="journal article" date="2020" name="Stud. Mycol.">
        <title>101 Dothideomycetes genomes: a test case for predicting lifestyles and emergence of pathogens.</title>
        <authorList>
            <person name="Haridas S."/>
            <person name="Albert R."/>
            <person name="Binder M."/>
            <person name="Bloem J."/>
            <person name="Labutti K."/>
            <person name="Salamov A."/>
            <person name="Andreopoulos B."/>
            <person name="Baker S."/>
            <person name="Barry K."/>
            <person name="Bills G."/>
            <person name="Bluhm B."/>
            <person name="Cannon C."/>
            <person name="Castanera R."/>
            <person name="Culley D."/>
            <person name="Daum C."/>
            <person name="Ezra D."/>
            <person name="Gonzalez J."/>
            <person name="Henrissat B."/>
            <person name="Kuo A."/>
            <person name="Liang C."/>
            <person name="Lipzen A."/>
            <person name="Lutzoni F."/>
            <person name="Magnuson J."/>
            <person name="Mondo S."/>
            <person name="Nolan M."/>
            <person name="Ohm R."/>
            <person name="Pangilinan J."/>
            <person name="Park H.-J."/>
            <person name="Ramirez L."/>
            <person name="Alfaro M."/>
            <person name="Sun H."/>
            <person name="Tritt A."/>
            <person name="Yoshinaga Y."/>
            <person name="Zwiers L.-H."/>
            <person name="Turgeon B."/>
            <person name="Goodwin S."/>
            <person name="Spatafora J."/>
            <person name="Crous P."/>
            <person name="Grigoriev I."/>
        </authorList>
    </citation>
    <scope>NUCLEOTIDE SEQUENCE</scope>
    <source>
        <strain evidence="11">CBS 107.79</strain>
    </source>
</reference>
<feature type="domain" description="DUF3638" evidence="8">
    <location>
        <begin position="2035"/>
        <end position="2258"/>
    </location>
</feature>
<dbReference type="Pfam" id="PF12340">
    <property type="entry name" value="DUF3638"/>
    <property type="match status" value="1"/>
</dbReference>
<feature type="domain" description="DUF6606" evidence="10">
    <location>
        <begin position="12"/>
        <end position="288"/>
    </location>
</feature>
<organism evidence="11 12">
    <name type="scientific">Bimuria novae-zelandiae CBS 107.79</name>
    <dbReference type="NCBI Taxonomy" id="1447943"/>
    <lineage>
        <taxon>Eukaryota</taxon>
        <taxon>Fungi</taxon>
        <taxon>Dikarya</taxon>
        <taxon>Ascomycota</taxon>
        <taxon>Pezizomycotina</taxon>
        <taxon>Dothideomycetes</taxon>
        <taxon>Pleosporomycetidae</taxon>
        <taxon>Pleosporales</taxon>
        <taxon>Massarineae</taxon>
        <taxon>Didymosphaeriaceae</taxon>
        <taxon>Bimuria</taxon>
    </lineage>
</organism>
<evidence type="ECO:0000256" key="7">
    <source>
        <dbReference type="SAM" id="MobiDB-lite"/>
    </source>
</evidence>
<dbReference type="Pfam" id="PF12359">
    <property type="entry name" value="DUF3645"/>
    <property type="match status" value="1"/>
</dbReference>
<evidence type="ECO:0000256" key="6">
    <source>
        <dbReference type="ARBA" id="ARBA00022807"/>
    </source>
</evidence>
<dbReference type="PANTHER" id="PTHR13367:SF34">
    <property type="match status" value="1"/>
</dbReference>
<dbReference type="OrthoDB" id="3182339at2759"/>
<evidence type="ECO:0000256" key="5">
    <source>
        <dbReference type="ARBA" id="ARBA00022801"/>
    </source>
</evidence>
<keyword evidence="6" id="KW-0788">Thiol protease</keyword>
<dbReference type="InterPro" id="IPR051346">
    <property type="entry name" value="OTU_Deubiquitinase"/>
</dbReference>
<dbReference type="Pfam" id="PF20255">
    <property type="entry name" value="DUF6606"/>
    <property type="match status" value="1"/>
</dbReference>
<feature type="compositionally biased region" description="Acidic residues" evidence="7">
    <location>
        <begin position="2841"/>
        <end position="2853"/>
    </location>
</feature>
<feature type="region of interest" description="Disordered" evidence="7">
    <location>
        <begin position="1709"/>
        <end position="1737"/>
    </location>
</feature>